<keyword evidence="2" id="KW-1003">Cell membrane</keyword>
<keyword evidence="8" id="KW-1185">Reference proteome</keyword>
<name>A0ABM8Y8M6_9BACI</name>
<accession>A0ABM8Y8M6</accession>
<gene>
    <name evidence="7" type="ORF">BACCIP111899_01250</name>
</gene>
<dbReference type="Pfam" id="PF03899">
    <property type="entry name" value="ATP-synt_I"/>
    <property type="match status" value="1"/>
</dbReference>
<evidence type="ECO:0000256" key="1">
    <source>
        <dbReference type="ARBA" id="ARBA00004651"/>
    </source>
</evidence>
<feature type="transmembrane region" description="Helical" evidence="6">
    <location>
        <begin position="14"/>
        <end position="29"/>
    </location>
</feature>
<evidence type="ECO:0000313" key="8">
    <source>
        <dbReference type="Proteomes" id="UP000789423"/>
    </source>
</evidence>
<evidence type="ECO:0000256" key="3">
    <source>
        <dbReference type="ARBA" id="ARBA00022692"/>
    </source>
</evidence>
<proteinExistence type="predicted"/>
<feature type="transmembrane region" description="Helical" evidence="6">
    <location>
        <begin position="35"/>
        <end position="53"/>
    </location>
</feature>
<keyword evidence="5 6" id="KW-0472">Membrane</keyword>
<evidence type="ECO:0000313" key="7">
    <source>
        <dbReference type="EMBL" id="CAG9612078.1"/>
    </source>
</evidence>
<sequence>MIEVHELVQRQKKYMYNLLALFVLGWGFTSYKDVFLGLIIGTIFGFLSLRIVAHKTDRLLDRVTQGENVKYKATAVSTYSRLATIGLLIIFAAKYQYLIAMWSLGVGLLTGYLVMIIDFLYLQYKSREER</sequence>
<evidence type="ECO:0000256" key="5">
    <source>
        <dbReference type="ARBA" id="ARBA00023136"/>
    </source>
</evidence>
<evidence type="ECO:0000256" key="2">
    <source>
        <dbReference type="ARBA" id="ARBA00022475"/>
    </source>
</evidence>
<comment type="subcellular location">
    <subcellularLocation>
        <location evidence="1">Cell membrane</location>
        <topology evidence="1">Multi-pass membrane protein</topology>
    </subcellularLocation>
</comment>
<feature type="transmembrane region" description="Helical" evidence="6">
    <location>
        <begin position="73"/>
        <end position="93"/>
    </location>
</feature>
<dbReference type="Proteomes" id="UP000789423">
    <property type="component" value="Unassembled WGS sequence"/>
</dbReference>
<dbReference type="InterPro" id="IPR005598">
    <property type="entry name" value="ATP_synth_I"/>
</dbReference>
<dbReference type="PANTHER" id="PTHR40035">
    <property type="entry name" value="ATP SYNTHASE PROTEIN I"/>
    <property type="match status" value="1"/>
</dbReference>
<keyword evidence="3 6" id="KW-0812">Transmembrane</keyword>
<evidence type="ECO:0000256" key="6">
    <source>
        <dbReference type="SAM" id="Phobius"/>
    </source>
</evidence>
<comment type="caution">
    <text evidence="7">The sequence shown here is derived from an EMBL/GenBank/DDBJ whole genome shotgun (WGS) entry which is preliminary data.</text>
</comment>
<dbReference type="InterPro" id="IPR039072">
    <property type="entry name" value="ATP_synth_I_Bacilli"/>
</dbReference>
<evidence type="ECO:0000256" key="4">
    <source>
        <dbReference type="ARBA" id="ARBA00022989"/>
    </source>
</evidence>
<keyword evidence="4 6" id="KW-1133">Transmembrane helix</keyword>
<protein>
    <recommendedName>
        <fullName evidence="9">ATP synthase subunit I</fullName>
    </recommendedName>
</protein>
<dbReference type="EMBL" id="CAKJTI010000004">
    <property type="protein sequence ID" value="CAG9612078.1"/>
    <property type="molecule type" value="Genomic_DNA"/>
</dbReference>
<evidence type="ECO:0008006" key="9">
    <source>
        <dbReference type="Google" id="ProtNLM"/>
    </source>
</evidence>
<dbReference type="RefSeq" id="WP_098307121.1">
    <property type="nucleotide sequence ID" value="NZ_CAKJTI010000004.1"/>
</dbReference>
<reference evidence="7 8" key="1">
    <citation type="submission" date="2021-10" db="EMBL/GenBank/DDBJ databases">
        <authorList>
            <person name="Criscuolo A."/>
        </authorList>
    </citation>
    <scope>NUCLEOTIDE SEQUENCE [LARGE SCALE GENOMIC DNA]</scope>
    <source>
        <strain evidence="8">CIP 111899</strain>
    </source>
</reference>
<feature type="transmembrane region" description="Helical" evidence="6">
    <location>
        <begin position="99"/>
        <end position="122"/>
    </location>
</feature>
<dbReference type="PANTHER" id="PTHR40035:SF1">
    <property type="entry name" value="ATP SYNTHASE PROTEIN I"/>
    <property type="match status" value="1"/>
</dbReference>
<organism evidence="7 8">
    <name type="scientific">Bacillus rhizoplanae</name>
    <dbReference type="NCBI Taxonomy" id="2880966"/>
    <lineage>
        <taxon>Bacteria</taxon>
        <taxon>Bacillati</taxon>
        <taxon>Bacillota</taxon>
        <taxon>Bacilli</taxon>
        <taxon>Bacillales</taxon>
        <taxon>Bacillaceae</taxon>
        <taxon>Bacillus</taxon>
    </lineage>
</organism>